<evidence type="ECO:0000313" key="1">
    <source>
        <dbReference type="EMBL" id="CAD8215054.1"/>
    </source>
</evidence>
<sequence length="76" mass="9089">MRIGTIMLAKRQFHEALNYYNKAIEVDERFCFAYIANLMNKIQILRQQLTEKLSREFHFINISEGKIQIKLALKKN</sequence>
<reference evidence="1" key="1">
    <citation type="submission" date="2021-01" db="EMBL/GenBank/DDBJ databases">
        <authorList>
            <consortium name="Genoscope - CEA"/>
            <person name="William W."/>
        </authorList>
    </citation>
    <scope>NUCLEOTIDE SEQUENCE</scope>
</reference>
<evidence type="ECO:0000313" key="2">
    <source>
        <dbReference type="Proteomes" id="UP000683925"/>
    </source>
</evidence>
<comment type="caution">
    <text evidence="1">The sequence shown here is derived from an EMBL/GenBank/DDBJ whole genome shotgun (WGS) entry which is preliminary data.</text>
</comment>
<name>A0A8S1YSD5_PAROT</name>
<accession>A0A8S1YSD5</accession>
<dbReference type="AlphaFoldDB" id="A0A8S1YSD5"/>
<dbReference type="Proteomes" id="UP000683925">
    <property type="component" value="Unassembled WGS sequence"/>
</dbReference>
<proteinExistence type="predicted"/>
<dbReference type="EMBL" id="CAJJDP010000205">
    <property type="protein sequence ID" value="CAD8215054.1"/>
    <property type="molecule type" value="Genomic_DNA"/>
</dbReference>
<evidence type="ECO:0008006" key="3">
    <source>
        <dbReference type="Google" id="ProtNLM"/>
    </source>
</evidence>
<keyword evidence="2" id="KW-1185">Reference proteome</keyword>
<gene>
    <name evidence="1" type="ORF">POCTA_138.1.T2010006</name>
</gene>
<organism evidence="1 2">
    <name type="scientific">Paramecium octaurelia</name>
    <dbReference type="NCBI Taxonomy" id="43137"/>
    <lineage>
        <taxon>Eukaryota</taxon>
        <taxon>Sar</taxon>
        <taxon>Alveolata</taxon>
        <taxon>Ciliophora</taxon>
        <taxon>Intramacronucleata</taxon>
        <taxon>Oligohymenophorea</taxon>
        <taxon>Peniculida</taxon>
        <taxon>Parameciidae</taxon>
        <taxon>Paramecium</taxon>
    </lineage>
</organism>
<dbReference type="OrthoDB" id="66418at2759"/>
<protein>
    <recommendedName>
        <fullName evidence="3">Tetratricopeptide repeat protein</fullName>
    </recommendedName>
</protein>